<organism evidence="1">
    <name type="scientific">bioreactor metagenome</name>
    <dbReference type="NCBI Taxonomy" id="1076179"/>
    <lineage>
        <taxon>unclassified sequences</taxon>
        <taxon>metagenomes</taxon>
        <taxon>ecological metagenomes</taxon>
    </lineage>
</organism>
<accession>A0A645EF11</accession>
<comment type="caution">
    <text evidence="1">The sequence shown here is derived from an EMBL/GenBank/DDBJ whole genome shotgun (WGS) entry which is preliminary data.</text>
</comment>
<dbReference type="AlphaFoldDB" id="A0A645EF11"/>
<evidence type="ECO:0000313" key="1">
    <source>
        <dbReference type="EMBL" id="MPN00635.1"/>
    </source>
</evidence>
<gene>
    <name evidence="1" type="ORF">SDC9_147831</name>
</gene>
<proteinExistence type="predicted"/>
<reference evidence="1" key="1">
    <citation type="submission" date="2019-08" db="EMBL/GenBank/DDBJ databases">
        <authorList>
            <person name="Kucharzyk K."/>
            <person name="Murdoch R.W."/>
            <person name="Higgins S."/>
            <person name="Loffler F."/>
        </authorList>
    </citation>
    <scope>NUCLEOTIDE SEQUENCE</scope>
</reference>
<protein>
    <submittedName>
        <fullName evidence="1">Uncharacterized protein</fullName>
    </submittedName>
</protein>
<sequence length="166" mass="17930">MGDTITAATALSMTLAKAQVIRTIRNRVHKVGNSVSIGVSNSTNATNEPLLCMIVDTLSIQPTMTRTERFRLSYAFRTSRTPAAPHNTINAPKAKTGGSRPIAVIHMAGIRGRMTHEIFRMSRAGNGGKEDKSISFAAFSKGGCRIQPHSSHTKRNSTPTMIIVIP</sequence>
<name>A0A645EF11_9ZZZZ</name>
<dbReference type="EMBL" id="VSSQ01046669">
    <property type="protein sequence ID" value="MPN00635.1"/>
    <property type="molecule type" value="Genomic_DNA"/>
</dbReference>